<geneLocation type="plasmid" evidence="1 2">
    <name>pES100</name>
</geneLocation>
<evidence type="ECO:0000313" key="2">
    <source>
        <dbReference type="Proteomes" id="UP000000537"/>
    </source>
</evidence>
<accession>Q5DYA0</accession>
<sequence>MSTYKTYEEALKNNPDCYAILENSTDGNIQYAAAYPHKDGLVDSEANFFSEEYWKVSTNEAVDLEFHLDQQADENCILCGEALTNREVVYASHDCGIEPKIGGLFETNK</sequence>
<dbReference type="RefSeq" id="WP_011263962.1">
    <property type="nucleotide sequence ID" value="NC_006842.1"/>
</dbReference>
<dbReference type="HOGENOM" id="CLU_2182858_0_0_6"/>
<protein>
    <submittedName>
        <fullName evidence="1">Uncharacterized protein</fullName>
    </submittedName>
</protein>
<dbReference type="EMBL" id="CP000022">
    <property type="protein sequence ID" value="AAW88246.1"/>
    <property type="molecule type" value="Genomic_DNA"/>
</dbReference>
<evidence type="ECO:0000313" key="1">
    <source>
        <dbReference type="EMBL" id="AAW88246.1"/>
    </source>
</evidence>
<keyword evidence="1" id="KW-0614">Plasmid</keyword>
<dbReference type="AlphaFoldDB" id="Q5DYA0"/>
<reference evidence="1 2" key="1">
    <citation type="journal article" date="2005" name="Proc. Natl. Acad. Sci. U.S.A.">
        <title>Complete genome sequence of Vibrio fischeri: a symbiotic bacterium with pathogenic congeners.</title>
        <authorList>
            <person name="Ruby E.G."/>
            <person name="Urbanowski M."/>
            <person name="Campbell J."/>
            <person name="Dunn A."/>
            <person name="Faini M."/>
            <person name="Gunsalus R."/>
            <person name="Lostroh P."/>
            <person name="Lupp C."/>
            <person name="McCann J."/>
            <person name="Millikan D."/>
            <person name="Schaefer A."/>
            <person name="Stabb E."/>
            <person name="Stevens A."/>
            <person name="Visick K."/>
            <person name="Whistler C."/>
            <person name="Greenberg E.P."/>
        </authorList>
    </citation>
    <scope>NUCLEOTIDE SEQUENCE [LARGE SCALE GENOMIC DNA]</scope>
    <source>
        <strain evidence="2">ATCC 700601 / ES114</strain>
    </source>
</reference>
<dbReference type="PATRIC" id="fig|312309.11.peg.3775"/>
<organism evidence="1 2">
    <name type="scientific">Aliivibrio fischeri (strain ATCC 700601 / ES114)</name>
    <name type="common">Vibrio fischeri</name>
    <dbReference type="NCBI Taxonomy" id="312309"/>
    <lineage>
        <taxon>Bacteria</taxon>
        <taxon>Pseudomonadati</taxon>
        <taxon>Pseudomonadota</taxon>
        <taxon>Gammaproteobacteria</taxon>
        <taxon>Vibrionales</taxon>
        <taxon>Vibrionaceae</taxon>
        <taxon>Aliivibrio</taxon>
    </lineage>
</organism>
<keyword evidence="2" id="KW-1185">Reference proteome</keyword>
<dbReference type="KEGG" id="vfi:VF_B0004"/>
<dbReference type="Proteomes" id="UP000000537">
    <property type="component" value="Plasmid pES100"/>
</dbReference>
<gene>
    <name evidence="1" type="ordered locus">VF_B0004</name>
</gene>
<name>Q5DYA0_ALIF1</name>
<reference evidence="1 2" key="2">
    <citation type="journal article" date="2008" name="BMC Genomics">
        <title>Comparative genomics-based investigation of resequencing targets in Vibrio fischeri: focus on point miscalls and artefactual expansions.</title>
        <authorList>
            <person name="Mandel M.J."/>
            <person name="Stabb E.V."/>
            <person name="Ruby E.G."/>
        </authorList>
    </citation>
    <scope>NUCLEOTIDE SEQUENCE [LARGE SCALE GENOMIC DNA]</scope>
    <source>
        <strain evidence="2">ATCC 700601 / ES114</strain>
    </source>
</reference>
<dbReference type="GeneID" id="54166497"/>
<proteinExistence type="predicted"/>
<dbReference type="EnsemblBacteria" id="AAW88246">
    <property type="protein sequence ID" value="AAW88246"/>
    <property type="gene ID" value="VF_B0004"/>
</dbReference>